<sequence>MFKNNVFPVVFPIESFRNSTSSGGVTFRVQRIRLLKSASFLQVACLSQRIVARQFIASTMWGYPKGIVRKSCKQLRLEINLHTQKLGRHAPLKAIQHGESTWVVYQPIFEKTDIGDNIARMGNSVPHLNHRRTSYSVQPLPTEKRPKKALSDSNSSLLTGVKL</sequence>
<accession>A0A3N4J7G3</accession>
<evidence type="ECO:0000256" key="1">
    <source>
        <dbReference type="SAM" id="MobiDB-lite"/>
    </source>
</evidence>
<organism evidence="2 3">
    <name type="scientific">Choiromyces venosus 120613-1</name>
    <dbReference type="NCBI Taxonomy" id="1336337"/>
    <lineage>
        <taxon>Eukaryota</taxon>
        <taxon>Fungi</taxon>
        <taxon>Dikarya</taxon>
        <taxon>Ascomycota</taxon>
        <taxon>Pezizomycotina</taxon>
        <taxon>Pezizomycetes</taxon>
        <taxon>Pezizales</taxon>
        <taxon>Tuberaceae</taxon>
        <taxon>Choiromyces</taxon>
    </lineage>
</organism>
<gene>
    <name evidence="2" type="ORF">L873DRAFT_78932</name>
</gene>
<dbReference type="AlphaFoldDB" id="A0A3N4J7G3"/>
<dbReference type="EMBL" id="ML120457">
    <property type="protein sequence ID" value="RPA93227.1"/>
    <property type="molecule type" value="Genomic_DNA"/>
</dbReference>
<evidence type="ECO:0000313" key="3">
    <source>
        <dbReference type="Proteomes" id="UP000276215"/>
    </source>
</evidence>
<feature type="compositionally biased region" description="Polar residues" evidence="1">
    <location>
        <begin position="151"/>
        <end position="163"/>
    </location>
</feature>
<name>A0A3N4J7G3_9PEZI</name>
<keyword evidence="3" id="KW-1185">Reference proteome</keyword>
<reference evidence="2 3" key="1">
    <citation type="journal article" date="2018" name="Nat. Ecol. Evol.">
        <title>Pezizomycetes genomes reveal the molecular basis of ectomycorrhizal truffle lifestyle.</title>
        <authorList>
            <person name="Murat C."/>
            <person name="Payen T."/>
            <person name="Noel B."/>
            <person name="Kuo A."/>
            <person name="Morin E."/>
            <person name="Chen J."/>
            <person name="Kohler A."/>
            <person name="Krizsan K."/>
            <person name="Balestrini R."/>
            <person name="Da Silva C."/>
            <person name="Montanini B."/>
            <person name="Hainaut M."/>
            <person name="Levati E."/>
            <person name="Barry K.W."/>
            <person name="Belfiori B."/>
            <person name="Cichocki N."/>
            <person name="Clum A."/>
            <person name="Dockter R.B."/>
            <person name="Fauchery L."/>
            <person name="Guy J."/>
            <person name="Iotti M."/>
            <person name="Le Tacon F."/>
            <person name="Lindquist E.A."/>
            <person name="Lipzen A."/>
            <person name="Malagnac F."/>
            <person name="Mello A."/>
            <person name="Molinier V."/>
            <person name="Miyauchi S."/>
            <person name="Poulain J."/>
            <person name="Riccioni C."/>
            <person name="Rubini A."/>
            <person name="Sitrit Y."/>
            <person name="Splivallo R."/>
            <person name="Traeger S."/>
            <person name="Wang M."/>
            <person name="Zifcakova L."/>
            <person name="Wipf D."/>
            <person name="Zambonelli A."/>
            <person name="Paolocci F."/>
            <person name="Nowrousian M."/>
            <person name="Ottonello S."/>
            <person name="Baldrian P."/>
            <person name="Spatafora J.W."/>
            <person name="Henrissat B."/>
            <person name="Nagy L.G."/>
            <person name="Aury J.M."/>
            <person name="Wincker P."/>
            <person name="Grigoriev I.V."/>
            <person name="Bonfante P."/>
            <person name="Martin F.M."/>
        </authorList>
    </citation>
    <scope>NUCLEOTIDE SEQUENCE [LARGE SCALE GENOMIC DNA]</scope>
    <source>
        <strain evidence="2 3">120613-1</strain>
    </source>
</reference>
<protein>
    <submittedName>
        <fullName evidence="2">Uncharacterized protein</fullName>
    </submittedName>
</protein>
<proteinExistence type="predicted"/>
<dbReference type="Proteomes" id="UP000276215">
    <property type="component" value="Unassembled WGS sequence"/>
</dbReference>
<evidence type="ECO:0000313" key="2">
    <source>
        <dbReference type="EMBL" id="RPA93227.1"/>
    </source>
</evidence>
<feature type="region of interest" description="Disordered" evidence="1">
    <location>
        <begin position="123"/>
        <end position="163"/>
    </location>
</feature>